<feature type="compositionally biased region" description="Polar residues" evidence="1">
    <location>
        <begin position="1"/>
        <end position="13"/>
    </location>
</feature>
<dbReference type="PANTHER" id="PTHR35810">
    <property type="entry name" value="CYTOPLASMIC PROTEIN-RELATED"/>
    <property type="match status" value="1"/>
</dbReference>
<dbReference type="EMBL" id="BARJ01000012">
    <property type="protein sequence ID" value="GEM17891.1"/>
    <property type="molecule type" value="Genomic_DNA"/>
</dbReference>
<name>A0A829WYN4_GLUOY</name>
<accession>A0A829WYN4</accession>
<dbReference type="PIRSF" id="PIRSF015268">
    <property type="entry name" value="Virulence_RhuM"/>
    <property type="match status" value="1"/>
</dbReference>
<evidence type="ECO:0000256" key="1">
    <source>
        <dbReference type="SAM" id="MobiDB-lite"/>
    </source>
</evidence>
<comment type="caution">
    <text evidence="2">The sequence shown here is derived from an EMBL/GenBank/DDBJ whole genome shotgun (WGS) entry which is preliminary data.</text>
</comment>
<dbReference type="AlphaFoldDB" id="A0A829WYN4"/>
<dbReference type="Pfam" id="PF13310">
    <property type="entry name" value="Virulence_RhuM"/>
    <property type="match status" value="1"/>
</dbReference>
<feature type="region of interest" description="Disordered" evidence="1">
    <location>
        <begin position="1"/>
        <end position="33"/>
    </location>
</feature>
<organism evidence="2 3">
    <name type="scientific">Gluconobacter oxydans NBRC 3293</name>
    <dbReference type="NCBI Taxonomy" id="1315969"/>
    <lineage>
        <taxon>Bacteria</taxon>
        <taxon>Pseudomonadati</taxon>
        <taxon>Pseudomonadota</taxon>
        <taxon>Alphaproteobacteria</taxon>
        <taxon>Acetobacterales</taxon>
        <taxon>Acetobacteraceae</taxon>
        <taxon>Gluconobacter</taxon>
    </lineage>
</organism>
<dbReference type="InterPro" id="IPR011204">
    <property type="entry name" value="Virulence_RhuM-like"/>
</dbReference>
<sequence>MRRSFQTLASPAVSSGSGLGSEGGMNKQSGRVEDNSQNELVLAQYKTPECEIDFGLSGDGETIWATQIQMAELFDVDRSVIGKHLKGIFDTEELTKEATCAIFAQVRTEGERTVERNIEHYNLDAILSVGYRVSSPRATKFRQWANRTLSAFVQQGYALNEAVLRASPDKLNALAARVRALRSEERSVYEKVRECFKVSASDYEPSAPEVRSFYALLQDKFHHAVTQMTGSKLILDRADHTAENMGLVSFDGPVPTMREVKVGKNYLRPEELYQLHLLSEQFLLFAEVTALRGQKMTMTSLGQQLDRLLVLNNYPVFDGYKDYLKDVAVDHAIAELRNYRIRLKIEEAGLSYDPEGVALGEYDDILKN</sequence>
<dbReference type="PANTHER" id="PTHR35810:SF1">
    <property type="entry name" value="CYTOPLASMIC PROTEIN"/>
    <property type="match status" value="1"/>
</dbReference>
<dbReference type="Proteomes" id="UP000484858">
    <property type="component" value="Unassembled WGS sequence"/>
</dbReference>
<evidence type="ECO:0000313" key="3">
    <source>
        <dbReference type="Proteomes" id="UP000484858"/>
    </source>
</evidence>
<reference evidence="2 3" key="1">
    <citation type="submission" date="2013-04" db="EMBL/GenBank/DDBJ databases">
        <title>Gluconobacter oxydans NBRC 3293 whole genome sequence.</title>
        <authorList>
            <person name="Matsutani M."/>
            <person name="Yakushi T."/>
            <person name="Matsushita K."/>
        </authorList>
    </citation>
    <scope>NUCLEOTIDE SEQUENCE [LARGE SCALE GENOMIC DNA]</scope>
    <source>
        <strain evidence="2 3">NBRC 3293</strain>
    </source>
</reference>
<protein>
    <submittedName>
        <fullName evidence="2">Uncharacterized protein</fullName>
    </submittedName>
</protein>
<evidence type="ECO:0000313" key="2">
    <source>
        <dbReference type="EMBL" id="GEM17891.1"/>
    </source>
</evidence>
<gene>
    <name evidence="2" type="ORF">NBRC3293_2388</name>
</gene>
<proteinExistence type="predicted"/>